<reference evidence="2 3" key="1">
    <citation type="submission" date="2018-02" db="EMBL/GenBank/DDBJ databases">
        <title>Comparative genomes isolates from brazilian mangrove.</title>
        <authorList>
            <person name="Araujo J.E."/>
            <person name="Taketani R.G."/>
            <person name="Silva M.C.P."/>
            <person name="Loureco M.V."/>
            <person name="Andreote F.D."/>
        </authorList>
    </citation>
    <scope>NUCLEOTIDE SEQUENCE [LARGE SCALE GENOMIC DNA]</scope>
    <source>
        <strain evidence="2 3">HEX-2 MGV</strain>
    </source>
</reference>
<name>A0A2S8FN20_9BACT</name>
<evidence type="ECO:0000313" key="2">
    <source>
        <dbReference type="EMBL" id="PQO33254.1"/>
    </source>
</evidence>
<protein>
    <recommendedName>
        <fullName evidence="4">Xylose isomerase-like TIM barrel domain-containing protein</fullName>
    </recommendedName>
</protein>
<dbReference type="EMBL" id="PUIA01000035">
    <property type="protein sequence ID" value="PQO33254.1"/>
    <property type="molecule type" value="Genomic_DNA"/>
</dbReference>
<evidence type="ECO:0008006" key="4">
    <source>
        <dbReference type="Google" id="ProtNLM"/>
    </source>
</evidence>
<dbReference type="AlphaFoldDB" id="A0A2S8FN20"/>
<dbReference type="RefSeq" id="WP_105352841.1">
    <property type="nucleotide sequence ID" value="NZ_PUIA01000035.1"/>
</dbReference>
<accession>A0A2S8FN20</accession>
<organism evidence="2 3">
    <name type="scientific">Blastopirellula marina</name>
    <dbReference type="NCBI Taxonomy" id="124"/>
    <lineage>
        <taxon>Bacteria</taxon>
        <taxon>Pseudomonadati</taxon>
        <taxon>Planctomycetota</taxon>
        <taxon>Planctomycetia</taxon>
        <taxon>Pirellulales</taxon>
        <taxon>Pirellulaceae</taxon>
        <taxon>Blastopirellula</taxon>
    </lineage>
</organism>
<evidence type="ECO:0000256" key="1">
    <source>
        <dbReference type="SAM" id="SignalP"/>
    </source>
</evidence>
<dbReference type="Proteomes" id="UP000240009">
    <property type="component" value="Unassembled WGS sequence"/>
</dbReference>
<feature type="chain" id="PRO_5015661036" description="Xylose isomerase-like TIM barrel domain-containing protein" evidence="1">
    <location>
        <begin position="22"/>
        <end position="280"/>
    </location>
</feature>
<sequence length="280" mass="31545">MKSHPLLVLLAFLFCVPMVRAAEPTVLRQDNLVAWCIVPFDAAKRTPEQRAAMLKDLGIKRCAYDWRAEHVPTFEDEIKAYQKEGIEFFAFWRTHDKALELFKKYDLQPQIWDMIPQPNADTQEAKVEQAASSMKAIAEQTKGAGLPLGLYNHGGWGGEPQNMVAVCQKLHAMGYDHVGIVYNFHHGHDHIADWPEIFAQMKPYLICLNVNGMNDNAQPKILGIGKGKHERAMIETIVASDYDGPIGILDHRNELDAKESLQENLTGLATVRKELASETK</sequence>
<gene>
    <name evidence="2" type="ORF">C5Y96_10395</name>
</gene>
<proteinExistence type="predicted"/>
<dbReference type="InterPro" id="IPR036237">
    <property type="entry name" value="Xyl_isomerase-like_sf"/>
</dbReference>
<comment type="caution">
    <text evidence="2">The sequence shown here is derived from an EMBL/GenBank/DDBJ whole genome shotgun (WGS) entry which is preliminary data.</text>
</comment>
<evidence type="ECO:0000313" key="3">
    <source>
        <dbReference type="Proteomes" id="UP000240009"/>
    </source>
</evidence>
<dbReference type="Gene3D" id="3.20.20.150">
    <property type="entry name" value="Divalent-metal-dependent TIM barrel enzymes"/>
    <property type="match status" value="1"/>
</dbReference>
<dbReference type="SUPFAM" id="SSF51658">
    <property type="entry name" value="Xylose isomerase-like"/>
    <property type="match status" value="1"/>
</dbReference>
<keyword evidence="1" id="KW-0732">Signal</keyword>
<dbReference type="OrthoDB" id="256625at2"/>
<feature type="signal peptide" evidence="1">
    <location>
        <begin position="1"/>
        <end position="21"/>
    </location>
</feature>